<dbReference type="Proteomes" id="UP000319576">
    <property type="component" value="Chromosome"/>
</dbReference>
<gene>
    <name evidence="1" type="ORF">ETAA1_48680</name>
</gene>
<dbReference type="AlphaFoldDB" id="A0A517XZE3"/>
<dbReference type="EMBL" id="CP036273">
    <property type="protein sequence ID" value="QDU22879.1"/>
    <property type="molecule type" value="Genomic_DNA"/>
</dbReference>
<accession>A0A517XZE3</accession>
<keyword evidence="2" id="KW-1185">Reference proteome</keyword>
<sequence length="65" mass="7000">MTTQVELLPADVFAGVWNKSGSLEEAATKVKEMVGGRAPRWAVLARATAMRKAGADLKRFPIGDK</sequence>
<reference evidence="1 2" key="1">
    <citation type="submission" date="2019-02" db="EMBL/GenBank/DDBJ databases">
        <title>Deep-cultivation of Planctomycetes and their phenomic and genomic characterization uncovers novel biology.</title>
        <authorList>
            <person name="Wiegand S."/>
            <person name="Jogler M."/>
            <person name="Boedeker C."/>
            <person name="Pinto D."/>
            <person name="Vollmers J."/>
            <person name="Rivas-Marin E."/>
            <person name="Kohn T."/>
            <person name="Peeters S.H."/>
            <person name="Heuer A."/>
            <person name="Rast P."/>
            <person name="Oberbeckmann S."/>
            <person name="Bunk B."/>
            <person name="Jeske O."/>
            <person name="Meyerdierks A."/>
            <person name="Storesund J.E."/>
            <person name="Kallscheuer N."/>
            <person name="Luecker S."/>
            <person name="Lage O.M."/>
            <person name="Pohl T."/>
            <person name="Merkel B.J."/>
            <person name="Hornburger P."/>
            <person name="Mueller R.-W."/>
            <person name="Bruemmer F."/>
            <person name="Labrenz M."/>
            <person name="Spormann A.M."/>
            <person name="Op den Camp H."/>
            <person name="Overmann J."/>
            <person name="Amann R."/>
            <person name="Jetten M.S.M."/>
            <person name="Mascher T."/>
            <person name="Medema M.H."/>
            <person name="Devos D.P."/>
            <person name="Kaster A.-K."/>
            <person name="Ovreas L."/>
            <person name="Rohde M."/>
            <person name="Galperin M.Y."/>
            <person name="Jogler C."/>
        </authorList>
    </citation>
    <scope>NUCLEOTIDE SEQUENCE [LARGE SCALE GENOMIC DNA]</scope>
    <source>
        <strain evidence="1 2">ETA_A1</strain>
    </source>
</reference>
<evidence type="ECO:0000313" key="1">
    <source>
        <dbReference type="EMBL" id="QDU22879.1"/>
    </source>
</evidence>
<organism evidence="1 2">
    <name type="scientific">Urbifossiella limnaea</name>
    <dbReference type="NCBI Taxonomy" id="2528023"/>
    <lineage>
        <taxon>Bacteria</taxon>
        <taxon>Pseudomonadati</taxon>
        <taxon>Planctomycetota</taxon>
        <taxon>Planctomycetia</taxon>
        <taxon>Gemmatales</taxon>
        <taxon>Gemmataceae</taxon>
        <taxon>Urbifossiella</taxon>
    </lineage>
</organism>
<name>A0A517XZE3_9BACT</name>
<protein>
    <submittedName>
        <fullName evidence="1">Uncharacterized protein</fullName>
    </submittedName>
</protein>
<dbReference type="RefSeq" id="WP_145242984.1">
    <property type="nucleotide sequence ID" value="NZ_CP036273.1"/>
</dbReference>
<evidence type="ECO:0000313" key="2">
    <source>
        <dbReference type="Proteomes" id="UP000319576"/>
    </source>
</evidence>
<proteinExistence type="predicted"/>
<dbReference type="KEGG" id="uli:ETAA1_48680"/>